<dbReference type="InterPro" id="IPR053140">
    <property type="entry name" value="GDSL_Rv0518-like"/>
</dbReference>
<feature type="region of interest" description="Disordered" evidence="1">
    <location>
        <begin position="370"/>
        <end position="389"/>
    </location>
</feature>
<gene>
    <name evidence="4" type="ORF">FZC83_17060</name>
</gene>
<dbReference type="GO" id="GO:0016787">
    <property type="term" value="F:hydrolase activity"/>
    <property type="evidence" value="ECO:0007669"/>
    <property type="project" value="UniProtKB-KW"/>
</dbReference>
<dbReference type="EMBL" id="VTEQ01000005">
    <property type="protein sequence ID" value="TYS52539.1"/>
    <property type="molecule type" value="Genomic_DNA"/>
</dbReference>
<protein>
    <submittedName>
        <fullName evidence="4">SGNH/GDSL hydrolase family protein</fullName>
    </submittedName>
</protein>
<dbReference type="Proteomes" id="UP000322997">
    <property type="component" value="Unassembled WGS sequence"/>
</dbReference>
<evidence type="ECO:0000259" key="3">
    <source>
        <dbReference type="Pfam" id="PF13472"/>
    </source>
</evidence>
<dbReference type="CDD" id="cd01830">
    <property type="entry name" value="XynE_like"/>
    <property type="match status" value="1"/>
</dbReference>
<keyword evidence="2" id="KW-1133">Transmembrane helix</keyword>
<comment type="caution">
    <text evidence="4">The sequence shown here is derived from an EMBL/GenBank/DDBJ whole genome shotgun (WGS) entry which is preliminary data.</text>
</comment>
<feature type="transmembrane region" description="Helical" evidence="2">
    <location>
        <begin position="6"/>
        <end position="24"/>
    </location>
</feature>
<keyword evidence="4" id="KW-0378">Hydrolase</keyword>
<dbReference type="Pfam" id="PF13472">
    <property type="entry name" value="Lipase_GDSL_2"/>
    <property type="match status" value="1"/>
</dbReference>
<dbReference type="PANTHER" id="PTHR43784">
    <property type="entry name" value="GDSL-LIKE LIPASE/ACYLHYDROLASE, PUTATIVE (AFU_ORTHOLOGUE AFUA_2G00820)-RELATED"/>
    <property type="match status" value="1"/>
</dbReference>
<accession>A0A5D4RP70</accession>
<evidence type="ECO:0000313" key="4">
    <source>
        <dbReference type="EMBL" id="TYS52539.1"/>
    </source>
</evidence>
<evidence type="ECO:0000256" key="1">
    <source>
        <dbReference type="SAM" id="MobiDB-lite"/>
    </source>
</evidence>
<proteinExistence type="predicted"/>
<feature type="domain" description="SGNH hydrolase-type esterase" evidence="3">
    <location>
        <begin position="208"/>
        <end position="393"/>
    </location>
</feature>
<organism evidence="4 5">
    <name type="scientific">Rossellomorea marisflavi</name>
    <dbReference type="NCBI Taxonomy" id="189381"/>
    <lineage>
        <taxon>Bacteria</taxon>
        <taxon>Bacillati</taxon>
        <taxon>Bacillota</taxon>
        <taxon>Bacilli</taxon>
        <taxon>Bacillales</taxon>
        <taxon>Bacillaceae</taxon>
        <taxon>Rossellomorea</taxon>
    </lineage>
</organism>
<dbReference type="InterPro" id="IPR036514">
    <property type="entry name" value="SGNH_hydro_sf"/>
</dbReference>
<evidence type="ECO:0000313" key="5">
    <source>
        <dbReference type="Proteomes" id="UP000322997"/>
    </source>
</evidence>
<dbReference type="AlphaFoldDB" id="A0A5D4RP70"/>
<keyword evidence="2" id="KW-0812">Transmembrane</keyword>
<dbReference type="PANTHER" id="PTHR43784:SF2">
    <property type="entry name" value="GDSL-LIKE LIPASE_ACYLHYDROLASE, PUTATIVE (AFU_ORTHOLOGUE AFUA_2G00820)-RELATED"/>
    <property type="match status" value="1"/>
</dbReference>
<keyword evidence="2" id="KW-0472">Membrane</keyword>
<name>A0A5D4RP70_9BACI</name>
<dbReference type="SUPFAM" id="SSF52266">
    <property type="entry name" value="SGNH hydrolase"/>
    <property type="match status" value="1"/>
</dbReference>
<dbReference type="InterPro" id="IPR013830">
    <property type="entry name" value="SGNH_hydro"/>
</dbReference>
<evidence type="ECO:0000256" key="2">
    <source>
        <dbReference type="SAM" id="Phobius"/>
    </source>
</evidence>
<reference evidence="4 5" key="1">
    <citation type="submission" date="2019-08" db="EMBL/GenBank/DDBJ databases">
        <title>Bacillus genomes from the desert of Cuatro Cienegas, Coahuila.</title>
        <authorList>
            <person name="Olmedo-Alvarez G."/>
        </authorList>
    </citation>
    <scope>NUCLEOTIDE SEQUENCE [LARGE SCALE GENOMIC DNA]</scope>
    <source>
        <strain evidence="4 5">CH108_3D</strain>
    </source>
</reference>
<sequence>MKKVRIFLYIALAAVAVAGFLFITEGKEEKVKARHWMGAWMTAMQEPFKDGESHEGFKDQTVRMVVKPHVDGDQVRIRLSNAFSDEELNVDKVSIGITKKGAETKGEPVSVSFDGKKDVRIPAGERTSSDPIPIKISEDEALTVSLYFKRESGPATWHPRSMQTTYSADGDATGKAGKDVYKSIEKGWYWLDGVDVRTDKKVKGSIVVLGSSIDNGNDSKVDSNHRWTDYLSERINDDADGKWTVLNAGISANQLLDSPEEKGEKAPDRLKRDVFEQTGVKGVIVHQGINDIRHHPETDAVTIIDEMKAMIKEAHKNGVEIYGVTISPYNDSGKYTAEGDRTRRKVNAWIRNSGAFDGVIDFDKVLRNPDDPSRLQPKYNSGDGLHPNEAGYRQMAETVKLKMFEHGRDRQSK</sequence>
<dbReference type="Gene3D" id="3.40.50.1110">
    <property type="entry name" value="SGNH hydrolase"/>
    <property type="match status" value="1"/>
</dbReference>